<evidence type="ECO:0000313" key="8">
    <source>
        <dbReference type="EMBL" id="OHX14851.1"/>
    </source>
</evidence>
<dbReference type="PANTHER" id="PTHR30619:SF1">
    <property type="entry name" value="RECOMBINATION PROTEIN 2"/>
    <property type="match status" value="1"/>
</dbReference>
<proteinExistence type="predicted"/>
<feature type="transmembrane region" description="Helical" evidence="6">
    <location>
        <begin position="373"/>
        <end position="393"/>
    </location>
</feature>
<keyword evidence="2" id="KW-1003">Cell membrane</keyword>
<reference evidence="8 9" key="1">
    <citation type="submission" date="2016-09" db="EMBL/GenBank/DDBJ databases">
        <title>Chromobacterium muskegensis sp. nov., an insecticidal bacterium isolated from Sphagnum bogs.</title>
        <authorList>
            <person name="Sparks M.E."/>
            <person name="Blackburn M.B."/>
            <person name="Gundersen-Rindal D.E."/>
            <person name="Mitchell A."/>
            <person name="Farrar R."/>
            <person name="Kuhar D."/>
        </authorList>
    </citation>
    <scope>NUCLEOTIDE SEQUENCE [LARGE SCALE GENOMIC DNA]</scope>
    <source>
        <strain evidence="8 9">37-2</strain>
    </source>
</reference>
<dbReference type="SUPFAM" id="SSF56281">
    <property type="entry name" value="Metallo-hydrolase/oxidoreductase"/>
    <property type="match status" value="1"/>
</dbReference>
<keyword evidence="4 6" id="KW-1133">Transmembrane helix</keyword>
<dbReference type="InterPro" id="IPR025405">
    <property type="entry name" value="DUF4131"/>
</dbReference>
<feature type="transmembrane region" description="Helical" evidence="6">
    <location>
        <begin position="272"/>
        <end position="293"/>
    </location>
</feature>
<evidence type="ECO:0000313" key="9">
    <source>
        <dbReference type="Proteomes" id="UP000180088"/>
    </source>
</evidence>
<dbReference type="Pfam" id="PF00753">
    <property type="entry name" value="Lactamase_B"/>
    <property type="match status" value="1"/>
</dbReference>
<evidence type="ECO:0000256" key="1">
    <source>
        <dbReference type="ARBA" id="ARBA00004651"/>
    </source>
</evidence>
<feature type="transmembrane region" description="Helical" evidence="6">
    <location>
        <begin position="320"/>
        <end position="353"/>
    </location>
</feature>
<dbReference type="OrthoDB" id="9761531at2"/>
<dbReference type="InterPro" id="IPR036866">
    <property type="entry name" value="RibonucZ/Hydroxyglut_hydro"/>
</dbReference>
<comment type="subcellular location">
    <subcellularLocation>
        <location evidence="1">Cell membrane</location>
        <topology evidence="1">Multi-pass membrane protein</topology>
    </subcellularLocation>
</comment>
<dbReference type="SMART" id="SM00849">
    <property type="entry name" value="Lactamase_B"/>
    <property type="match status" value="1"/>
</dbReference>
<protein>
    <submittedName>
        <fullName evidence="8">DNA internalization-related competence protein ComEC/Rec2</fullName>
    </submittedName>
</protein>
<evidence type="ECO:0000259" key="7">
    <source>
        <dbReference type="SMART" id="SM00849"/>
    </source>
</evidence>
<dbReference type="InterPro" id="IPR004477">
    <property type="entry name" value="ComEC_N"/>
</dbReference>
<dbReference type="InterPro" id="IPR052159">
    <property type="entry name" value="Competence_DNA_uptake"/>
</dbReference>
<dbReference type="NCBIfam" id="TIGR00361">
    <property type="entry name" value="ComEC_Rec2"/>
    <property type="match status" value="1"/>
</dbReference>
<gene>
    <name evidence="8" type="ORF">BI347_01785</name>
</gene>
<sequence>MAALIAWVVGVGCCAFLPALPDLRGYALLPAALAACAWRSGLPLRRWLLVLLALSLGLGYATARAQWRLQHELPVAWQQKPIAFVAVVRGLPDPGEYGVRLVLEVERALTPGAALPERVQLHDYLKRDWPPGSRWQLSARFKPMRGSANAFGFDAEQWLWSEGLLASGSAGKERRRLADGQGLMAWVDGWRARQVARIERALGAGRESALVAALTVGAQQRVAREDWQLFAATGLTHIVSISGLHITMLAGLAGWACASLLRRWPVARAPRLLVAGAALSAATVYALLAGFTVPTQRTLFMLVAGWGCLQLRRQLSPFQVWWLALSLTLLLDPFAVLAPGLWLSFGLVATLMFCSLARRRPPPHWRAALDGQWAAGVASLVPLAALFGGFPLLSPLANALAIPFVSMLLTPLSLLAVALPWDGLLPMVGWLARVFYSGVAWLAQGPAWHVAGSPWPLLALASLGTLWLIAPRGVPGKPLAGLLLLPVLVYRPPGPAPGEFRATVLDVGQGLSMLVQTAEHALLFDTGAGEAGRVVLPQLRGLGVERLDMLILSHHDSDHDGAAAGVLAALPVARVLAGQPQALPQARARPCRQGQSWEWDGIRFDVLAPGPSPAAGEDNAYSCILRIAASRHALLVSGDAPQQVEEALVAQPGVRLASSVLIAGHHGSRTASGEAWLAAARPQLAVISAGFLNRYRHPHPQVLQRLRQHEVGVLRTDLDGAITLDFAAEVRWQCLRQQQPRYWRARGACAAPGLSPG</sequence>
<dbReference type="NCBIfam" id="TIGR00360">
    <property type="entry name" value="ComEC_N-term"/>
    <property type="match status" value="1"/>
</dbReference>
<evidence type="ECO:0000256" key="6">
    <source>
        <dbReference type="SAM" id="Phobius"/>
    </source>
</evidence>
<feature type="transmembrane region" description="Helical" evidence="6">
    <location>
        <begin position="424"/>
        <end position="443"/>
    </location>
</feature>
<dbReference type="Gene3D" id="3.60.15.10">
    <property type="entry name" value="Ribonuclease Z/Hydroxyacylglutathione hydrolase-like"/>
    <property type="match status" value="1"/>
</dbReference>
<dbReference type="InterPro" id="IPR001279">
    <property type="entry name" value="Metallo-B-lactamas"/>
</dbReference>
<dbReference type="Proteomes" id="UP000180088">
    <property type="component" value="Unassembled WGS sequence"/>
</dbReference>
<dbReference type="Pfam" id="PF03772">
    <property type="entry name" value="Competence"/>
    <property type="match status" value="1"/>
</dbReference>
<dbReference type="AlphaFoldDB" id="A0A1S1X5T9"/>
<dbReference type="EMBL" id="MKCS01000001">
    <property type="protein sequence ID" value="OHX14851.1"/>
    <property type="molecule type" value="Genomic_DNA"/>
</dbReference>
<dbReference type="GO" id="GO:0030420">
    <property type="term" value="P:establishment of competence for transformation"/>
    <property type="evidence" value="ECO:0007669"/>
    <property type="project" value="InterPro"/>
</dbReference>
<dbReference type="GO" id="GO:0005886">
    <property type="term" value="C:plasma membrane"/>
    <property type="evidence" value="ECO:0007669"/>
    <property type="project" value="UniProtKB-SubCell"/>
</dbReference>
<feature type="domain" description="Metallo-beta-lactamase" evidence="7">
    <location>
        <begin position="509"/>
        <end position="691"/>
    </location>
</feature>
<dbReference type="CDD" id="cd07731">
    <property type="entry name" value="ComA-like_MBL-fold"/>
    <property type="match status" value="1"/>
</dbReference>
<evidence type="ECO:0000256" key="2">
    <source>
        <dbReference type="ARBA" id="ARBA00022475"/>
    </source>
</evidence>
<evidence type="ECO:0000256" key="5">
    <source>
        <dbReference type="ARBA" id="ARBA00023136"/>
    </source>
</evidence>
<feature type="transmembrane region" description="Helical" evidence="6">
    <location>
        <begin position="455"/>
        <end position="474"/>
    </location>
</feature>
<dbReference type="Pfam" id="PF13567">
    <property type="entry name" value="DUF4131"/>
    <property type="match status" value="1"/>
</dbReference>
<comment type="caution">
    <text evidence="8">The sequence shown here is derived from an EMBL/GenBank/DDBJ whole genome shotgun (WGS) entry which is preliminary data.</text>
</comment>
<organism evidence="8 9">
    <name type="scientific">Chromobacterium sphagni</name>
    <dbReference type="NCBI Taxonomy" id="1903179"/>
    <lineage>
        <taxon>Bacteria</taxon>
        <taxon>Pseudomonadati</taxon>
        <taxon>Pseudomonadota</taxon>
        <taxon>Betaproteobacteria</taxon>
        <taxon>Neisseriales</taxon>
        <taxon>Chromobacteriaceae</taxon>
        <taxon>Chromobacterium</taxon>
    </lineage>
</organism>
<keyword evidence="5 6" id="KW-0472">Membrane</keyword>
<name>A0A1S1X5T9_9NEIS</name>
<accession>A0A1S1X5T9</accession>
<dbReference type="InterPro" id="IPR035681">
    <property type="entry name" value="ComA-like_MBL"/>
</dbReference>
<dbReference type="STRING" id="1903179.BI347_01785"/>
<dbReference type="InterPro" id="IPR004797">
    <property type="entry name" value="Competence_ComEC/Rec2"/>
</dbReference>
<dbReference type="PANTHER" id="PTHR30619">
    <property type="entry name" value="DNA INTERNALIZATION/COMPETENCE PROTEIN COMEC/REC2"/>
    <property type="match status" value="1"/>
</dbReference>
<evidence type="ECO:0000256" key="3">
    <source>
        <dbReference type="ARBA" id="ARBA00022692"/>
    </source>
</evidence>
<evidence type="ECO:0000256" key="4">
    <source>
        <dbReference type="ARBA" id="ARBA00022989"/>
    </source>
</evidence>
<keyword evidence="3 6" id="KW-0812">Transmembrane</keyword>